<gene>
    <name evidence="2" type="ORF">ABUW04_05705</name>
</gene>
<evidence type="ECO:0000313" key="3">
    <source>
        <dbReference type="Proteomes" id="UP001592581"/>
    </source>
</evidence>
<keyword evidence="3" id="KW-1185">Reference proteome</keyword>
<feature type="domain" description="SnoaL-like" evidence="1">
    <location>
        <begin position="15"/>
        <end position="135"/>
    </location>
</feature>
<dbReference type="SUPFAM" id="SSF54427">
    <property type="entry name" value="NTF2-like"/>
    <property type="match status" value="1"/>
</dbReference>
<protein>
    <submittedName>
        <fullName evidence="2">Nuclear transport factor 2 family protein</fullName>
    </submittedName>
</protein>
<accession>A0ABV6XHM1</accession>
<dbReference type="Gene3D" id="3.10.450.50">
    <property type="match status" value="1"/>
</dbReference>
<proteinExistence type="predicted"/>
<name>A0ABV6XHM1_9ACTN</name>
<dbReference type="InterPro" id="IPR032710">
    <property type="entry name" value="NTF2-like_dom_sf"/>
</dbReference>
<reference evidence="2 3" key="1">
    <citation type="submission" date="2024-06" db="EMBL/GenBank/DDBJ databases">
        <authorList>
            <person name="Lee S.D."/>
        </authorList>
    </citation>
    <scope>NUCLEOTIDE SEQUENCE [LARGE SCALE GENOMIC DNA]</scope>
    <source>
        <strain evidence="2 3">N1-10</strain>
    </source>
</reference>
<dbReference type="RefSeq" id="WP_380563302.1">
    <property type="nucleotide sequence ID" value="NZ_JBEUKS010000001.1"/>
</dbReference>
<sequence length="180" mass="20179">MSADSADSADLDGLIARERIRDCLARLSRGEDRRDADLISAGYWPDATDDHGIFLGTFKEYLAWVVPGAPTIPVTLHTLGQSLIQLQGTTAVVETHVTAYHRITIGDQDTDIVLGGRYLDRMEERDGEWRIIHRTMLYDWLKDFGPSVDWSQGLLGMPFLTDHSVGTAQDDHSETFFERG</sequence>
<dbReference type="InterPro" id="IPR037401">
    <property type="entry name" value="SnoaL-like"/>
</dbReference>
<comment type="caution">
    <text evidence="2">The sequence shown here is derived from an EMBL/GenBank/DDBJ whole genome shotgun (WGS) entry which is preliminary data.</text>
</comment>
<dbReference type="EMBL" id="JBEUKS010000001">
    <property type="protein sequence ID" value="MFC1437748.1"/>
    <property type="molecule type" value="Genomic_DNA"/>
</dbReference>
<evidence type="ECO:0000259" key="1">
    <source>
        <dbReference type="Pfam" id="PF13577"/>
    </source>
</evidence>
<dbReference type="Proteomes" id="UP001592581">
    <property type="component" value="Unassembled WGS sequence"/>
</dbReference>
<dbReference type="Pfam" id="PF13577">
    <property type="entry name" value="SnoaL_4"/>
    <property type="match status" value="1"/>
</dbReference>
<organism evidence="2 3">
    <name type="scientific">Streptacidiphilus jeojiensis</name>
    <dbReference type="NCBI Taxonomy" id="3229225"/>
    <lineage>
        <taxon>Bacteria</taxon>
        <taxon>Bacillati</taxon>
        <taxon>Actinomycetota</taxon>
        <taxon>Actinomycetes</taxon>
        <taxon>Kitasatosporales</taxon>
        <taxon>Streptomycetaceae</taxon>
        <taxon>Streptacidiphilus</taxon>
    </lineage>
</organism>
<evidence type="ECO:0000313" key="2">
    <source>
        <dbReference type="EMBL" id="MFC1437748.1"/>
    </source>
</evidence>